<organism evidence="3 4">
    <name type="scientific">Striga asiatica</name>
    <name type="common">Asiatic witchweed</name>
    <name type="synonym">Buchnera asiatica</name>
    <dbReference type="NCBI Taxonomy" id="4170"/>
    <lineage>
        <taxon>Eukaryota</taxon>
        <taxon>Viridiplantae</taxon>
        <taxon>Streptophyta</taxon>
        <taxon>Embryophyta</taxon>
        <taxon>Tracheophyta</taxon>
        <taxon>Spermatophyta</taxon>
        <taxon>Magnoliopsida</taxon>
        <taxon>eudicotyledons</taxon>
        <taxon>Gunneridae</taxon>
        <taxon>Pentapetalae</taxon>
        <taxon>asterids</taxon>
        <taxon>lamiids</taxon>
        <taxon>Lamiales</taxon>
        <taxon>Orobanchaceae</taxon>
        <taxon>Buchnereae</taxon>
        <taxon>Striga</taxon>
    </lineage>
</organism>
<evidence type="ECO:0000259" key="2">
    <source>
        <dbReference type="Pfam" id="PF03372"/>
    </source>
</evidence>
<protein>
    <submittedName>
        <fullName evidence="3">RNA-directed DNA polymerase-like protein</fullName>
    </submittedName>
</protein>
<name>A0A5A7NXH9_STRAF</name>
<dbReference type="Pfam" id="PF03372">
    <property type="entry name" value="Exo_endo_phos"/>
    <property type="match status" value="1"/>
</dbReference>
<dbReference type="Proteomes" id="UP000325081">
    <property type="component" value="Unassembled WGS sequence"/>
</dbReference>
<dbReference type="OrthoDB" id="1744525at2759"/>
<feature type="domain" description="Endonuclease/exonuclease/phosphatase" evidence="2">
    <location>
        <begin position="5"/>
        <end position="226"/>
    </location>
</feature>
<dbReference type="InterPro" id="IPR036691">
    <property type="entry name" value="Endo/exonu/phosph_ase_sf"/>
</dbReference>
<dbReference type="EMBL" id="BKCP01000001">
    <property type="protein sequence ID" value="GER24988.1"/>
    <property type="molecule type" value="Genomic_DNA"/>
</dbReference>
<dbReference type="AlphaFoldDB" id="A0A5A7NXH9"/>
<feature type="domain" description="Reverse transcriptase" evidence="1">
    <location>
        <begin position="498"/>
        <end position="601"/>
    </location>
</feature>
<evidence type="ECO:0000313" key="3">
    <source>
        <dbReference type="EMBL" id="GER24988.1"/>
    </source>
</evidence>
<dbReference type="PANTHER" id="PTHR31635">
    <property type="entry name" value="REVERSE TRANSCRIPTASE DOMAIN-CONTAINING PROTEIN-RELATED"/>
    <property type="match status" value="1"/>
</dbReference>
<accession>A0A5A7NXH9</accession>
<comment type="caution">
    <text evidence="3">The sequence shown here is derived from an EMBL/GenBank/DDBJ whole genome shotgun (WGS) entry which is preliminary data.</text>
</comment>
<reference evidence="4" key="1">
    <citation type="journal article" date="2019" name="Curr. Biol.">
        <title>Genome Sequence of Striga asiatica Provides Insight into the Evolution of Plant Parasitism.</title>
        <authorList>
            <person name="Yoshida S."/>
            <person name="Kim S."/>
            <person name="Wafula E.K."/>
            <person name="Tanskanen J."/>
            <person name="Kim Y.M."/>
            <person name="Honaas L."/>
            <person name="Yang Z."/>
            <person name="Spallek T."/>
            <person name="Conn C.E."/>
            <person name="Ichihashi Y."/>
            <person name="Cheong K."/>
            <person name="Cui S."/>
            <person name="Der J.P."/>
            <person name="Gundlach H."/>
            <person name="Jiao Y."/>
            <person name="Hori C."/>
            <person name="Ishida J.K."/>
            <person name="Kasahara H."/>
            <person name="Kiba T."/>
            <person name="Kim M.S."/>
            <person name="Koo N."/>
            <person name="Laohavisit A."/>
            <person name="Lee Y.H."/>
            <person name="Lumba S."/>
            <person name="McCourt P."/>
            <person name="Mortimer J.C."/>
            <person name="Mutuku J.M."/>
            <person name="Nomura T."/>
            <person name="Sasaki-Sekimoto Y."/>
            <person name="Seto Y."/>
            <person name="Wang Y."/>
            <person name="Wakatake T."/>
            <person name="Sakakibara H."/>
            <person name="Demura T."/>
            <person name="Yamaguchi S."/>
            <person name="Yoneyama K."/>
            <person name="Manabe R.I."/>
            <person name="Nelson D.C."/>
            <person name="Schulman A.H."/>
            <person name="Timko M.P."/>
            <person name="dePamphilis C.W."/>
            <person name="Choi D."/>
            <person name="Shirasu K."/>
        </authorList>
    </citation>
    <scope>NUCLEOTIDE SEQUENCE [LARGE SCALE GENOMIC DNA]</scope>
    <source>
        <strain evidence="4">cv. UVA1</strain>
    </source>
</reference>
<sequence length="608" mass="69809">MRVLVWNCKGLGGPSTISQLKDNVRAYLPDFIFLSETKKKKSFVTTVCKNLLVGDRWKCVDPIGSKGGLLLCWSSKIQVLEVVDNNFCFEVKFLLNGFADPMWGVFIYASVDPYFRQKQWELLIRHHLTWGNLWFIGGDFNDILSNDEKNGGLVRGEASFQSFRHFTQLLNSVACPSVGHPFTWSNNRKGKDFVEVQLDRFLLSPDWLLKFPKVSVLHIPLVSSDHSLLLMDIVGTEQKRKHRFYFDRRWAKEEGFDECVKKAWKMQVTGAGLYSFQKRLRNVKFGLLGWLTSTATNSSKIIKECNAKLELLSSQGGAREWTEWYSCKEKIHKAYKDEELYWKQKARVRWLKEGDNNTRFFQACVNQRRSMNSLENLLKRTAGRCTNQAEVVEEVSNFFEQLFSYEYVDGDSEILQGLPCVITAGMNQDLTKAVDEMEIKNALWAMDPGKAPGIDGFSPSFFQSCWHIIKTDLCLAVQNSFVTGCIPKATNHTVITLIPKTKYPKLVTDYRPISLCTITYRLIAKILALRIKSVIKFCISQSQTAFVPDRQILDNVIIANECLHFLKGKKRGKKRYMALKLDMAKAFDRVEWPLLLKSASTWVFAINS</sequence>
<dbReference type="CDD" id="cd01650">
    <property type="entry name" value="RT_nLTR_like"/>
    <property type="match status" value="1"/>
</dbReference>
<dbReference type="InterPro" id="IPR000477">
    <property type="entry name" value="RT_dom"/>
</dbReference>
<keyword evidence="3" id="KW-0548">Nucleotidyltransferase</keyword>
<dbReference type="Gene3D" id="3.60.10.10">
    <property type="entry name" value="Endonuclease/exonuclease/phosphatase"/>
    <property type="match status" value="1"/>
</dbReference>
<evidence type="ECO:0000259" key="1">
    <source>
        <dbReference type="Pfam" id="PF00078"/>
    </source>
</evidence>
<keyword evidence="3" id="KW-0808">Transferase</keyword>
<dbReference type="SUPFAM" id="SSF56672">
    <property type="entry name" value="DNA/RNA polymerases"/>
    <property type="match status" value="1"/>
</dbReference>
<keyword evidence="4" id="KW-1185">Reference proteome</keyword>
<evidence type="ECO:0000313" key="4">
    <source>
        <dbReference type="Proteomes" id="UP000325081"/>
    </source>
</evidence>
<dbReference type="PANTHER" id="PTHR31635:SF196">
    <property type="entry name" value="REVERSE TRANSCRIPTASE DOMAIN-CONTAINING PROTEIN-RELATED"/>
    <property type="match status" value="1"/>
</dbReference>
<dbReference type="GO" id="GO:0003964">
    <property type="term" value="F:RNA-directed DNA polymerase activity"/>
    <property type="evidence" value="ECO:0007669"/>
    <property type="project" value="UniProtKB-KW"/>
</dbReference>
<proteinExistence type="predicted"/>
<dbReference type="SUPFAM" id="SSF56219">
    <property type="entry name" value="DNase I-like"/>
    <property type="match status" value="1"/>
</dbReference>
<dbReference type="InterPro" id="IPR005135">
    <property type="entry name" value="Endo/exonuclease/phosphatase"/>
</dbReference>
<dbReference type="InterPro" id="IPR043502">
    <property type="entry name" value="DNA/RNA_pol_sf"/>
</dbReference>
<dbReference type="Pfam" id="PF00078">
    <property type="entry name" value="RVT_1"/>
    <property type="match status" value="1"/>
</dbReference>
<gene>
    <name evidence="3" type="ORF">STAS_00537</name>
</gene>
<keyword evidence="3" id="KW-0695">RNA-directed DNA polymerase</keyword>